<organism evidence="1">
    <name type="scientific">bioreactor metagenome</name>
    <dbReference type="NCBI Taxonomy" id="1076179"/>
    <lineage>
        <taxon>unclassified sequences</taxon>
        <taxon>metagenomes</taxon>
        <taxon>ecological metagenomes</taxon>
    </lineage>
</organism>
<accession>A0A645DBW3</accession>
<comment type="caution">
    <text evidence="1">The sequence shown here is derived from an EMBL/GenBank/DDBJ whole genome shotgun (WGS) entry which is preliminary data.</text>
</comment>
<protein>
    <submittedName>
        <fullName evidence="1">Uncharacterized protein</fullName>
    </submittedName>
</protein>
<sequence length="82" mass="8954">MFRGYVMKKREIGRHAEIKPCGKLASHEALGAVKPFSNCLGISRDTAKVNLCLFEVAGYVGSVNRDKAVRYSGILDVAQNVV</sequence>
<gene>
    <name evidence="1" type="ORF">SDC9_134063</name>
</gene>
<dbReference type="EMBL" id="VSSQ01034890">
    <property type="protein sequence ID" value="MPM86970.1"/>
    <property type="molecule type" value="Genomic_DNA"/>
</dbReference>
<dbReference type="AlphaFoldDB" id="A0A645DBW3"/>
<name>A0A645DBW3_9ZZZZ</name>
<proteinExistence type="predicted"/>
<reference evidence="1" key="1">
    <citation type="submission" date="2019-08" db="EMBL/GenBank/DDBJ databases">
        <authorList>
            <person name="Kucharzyk K."/>
            <person name="Murdoch R.W."/>
            <person name="Higgins S."/>
            <person name="Loffler F."/>
        </authorList>
    </citation>
    <scope>NUCLEOTIDE SEQUENCE</scope>
</reference>
<evidence type="ECO:0000313" key="1">
    <source>
        <dbReference type="EMBL" id="MPM86970.1"/>
    </source>
</evidence>